<dbReference type="GO" id="GO:0045301">
    <property type="term" value="F:tRNA 2-(methylsulfanyl)-N(6)-isopentenyladenosine(37) hydroxylase activity"/>
    <property type="evidence" value="ECO:0007669"/>
    <property type="project" value="InterPro"/>
</dbReference>
<accession>A0A3S4GPU7</accession>
<gene>
    <name evidence="1" type="ORF">NCTC13635_04685</name>
</gene>
<evidence type="ECO:0000313" key="2">
    <source>
        <dbReference type="Proteomes" id="UP000282433"/>
    </source>
</evidence>
<proteinExistence type="predicted"/>
<evidence type="ECO:0000313" key="1">
    <source>
        <dbReference type="EMBL" id="VEB04749.1"/>
    </source>
</evidence>
<dbReference type="EMBL" id="LR134162">
    <property type="protein sequence ID" value="VEB04749.1"/>
    <property type="molecule type" value="Genomic_DNA"/>
</dbReference>
<dbReference type="InterPro" id="IPR012347">
    <property type="entry name" value="Ferritin-like"/>
</dbReference>
<dbReference type="AlphaFoldDB" id="A0A3S4GPU7"/>
<dbReference type="InterPro" id="IPR010386">
    <property type="entry name" value="tRNA-Hydrxlase_MiaE"/>
</dbReference>
<name>A0A3S4GPU7_KLEPN</name>
<protein>
    <submittedName>
        <fullName evidence="1">tRNA-(Ms[2]io[6]A)-hydroxylase</fullName>
    </submittedName>
</protein>
<dbReference type="Pfam" id="PF06175">
    <property type="entry name" value="MiaE"/>
    <property type="match status" value="1"/>
</dbReference>
<reference evidence="1 2" key="1">
    <citation type="submission" date="2018-12" db="EMBL/GenBank/DDBJ databases">
        <authorList>
            <consortium name="Pathogen Informatics"/>
        </authorList>
    </citation>
    <scope>NUCLEOTIDE SEQUENCE [LARGE SCALE GENOMIC DNA]</scope>
    <source>
        <strain evidence="1 2">NCTC13635</strain>
    </source>
</reference>
<dbReference type="Proteomes" id="UP000282433">
    <property type="component" value="Chromosome"/>
</dbReference>
<organism evidence="1 2">
    <name type="scientific">Klebsiella pneumoniae</name>
    <dbReference type="NCBI Taxonomy" id="573"/>
    <lineage>
        <taxon>Bacteria</taxon>
        <taxon>Pseudomonadati</taxon>
        <taxon>Pseudomonadota</taxon>
        <taxon>Gammaproteobacteria</taxon>
        <taxon>Enterobacterales</taxon>
        <taxon>Enterobacteriaceae</taxon>
        <taxon>Klebsiella/Raoultella group</taxon>
        <taxon>Klebsiella</taxon>
        <taxon>Klebsiella pneumoniae complex</taxon>
    </lineage>
</organism>
<dbReference type="Gene3D" id="1.20.1260.10">
    <property type="match status" value="1"/>
</dbReference>
<dbReference type="GO" id="GO:0006400">
    <property type="term" value="P:tRNA modification"/>
    <property type="evidence" value="ECO:0007669"/>
    <property type="project" value="InterPro"/>
</dbReference>
<sequence>MDYPQILSPIINFLHCPTPQAWIDEARKPEKPAAAADRPYGVRAESAQNAMLLVRRYGRG</sequence>